<dbReference type="EMBL" id="QFFJ01000002">
    <property type="protein sequence ID" value="RBL89872.1"/>
    <property type="molecule type" value="Genomic_DNA"/>
</dbReference>
<gene>
    <name evidence="1" type="ORF">DF182_25660</name>
</gene>
<evidence type="ECO:0000313" key="2">
    <source>
        <dbReference type="Proteomes" id="UP000253410"/>
    </source>
</evidence>
<organism evidence="1 2">
    <name type="scientific">Chitinophaga flava</name>
    <dbReference type="NCBI Taxonomy" id="2259036"/>
    <lineage>
        <taxon>Bacteria</taxon>
        <taxon>Pseudomonadati</taxon>
        <taxon>Bacteroidota</taxon>
        <taxon>Chitinophagia</taxon>
        <taxon>Chitinophagales</taxon>
        <taxon>Chitinophagaceae</taxon>
        <taxon>Chitinophaga</taxon>
    </lineage>
</organism>
<sequence length="89" mass="10363">MVANINATFRFRKFIFEIFRQAKIVLFFKNTKSRRESDHIGNVIKLVGIIEITSCVEGVRPRAVYKTRIRIVLFRSRRCYVVAEAGGIQ</sequence>
<keyword evidence="2" id="KW-1185">Reference proteome</keyword>
<evidence type="ECO:0000313" key="1">
    <source>
        <dbReference type="EMBL" id="RBL89872.1"/>
    </source>
</evidence>
<proteinExistence type="predicted"/>
<dbReference type="Proteomes" id="UP000253410">
    <property type="component" value="Unassembled WGS sequence"/>
</dbReference>
<name>A0A365XU39_9BACT</name>
<accession>A0A365XU39</accession>
<protein>
    <submittedName>
        <fullName evidence="1">Uncharacterized protein</fullName>
    </submittedName>
</protein>
<comment type="caution">
    <text evidence="1">The sequence shown here is derived from an EMBL/GenBank/DDBJ whole genome shotgun (WGS) entry which is preliminary data.</text>
</comment>
<dbReference type="AlphaFoldDB" id="A0A365XU39"/>
<reference evidence="1 2" key="1">
    <citation type="submission" date="2018-05" db="EMBL/GenBank/DDBJ databases">
        <title>Chitinophaga sp. K3CV102501T nov., isolated from isolated from a monsoon evergreen broad-leaved forest soil.</title>
        <authorList>
            <person name="Lv Y."/>
        </authorList>
    </citation>
    <scope>NUCLEOTIDE SEQUENCE [LARGE SCALE GENOMIC DNA]</scope>
    <source>
        <strain evidence="1 2">GDMCC 1.1325</strain>
    </source>
</reference>